<feature type="domain" description="DEK-C" evidence="2">
    <location>
        <begin position="8"/>
        <end position="66"/>
    </location>
</feature>
<dbReference type="FunCoup" id="Q4N4V7">
    <property type="interactions" value="2"/>
</dbReference>
<accession>Q4N4V7</accession>
<dbReference type="EMBL" id="AAGK01000002">
    <property type="protein sequence ID" value="EAN32816.1"/>
    <property type="molecule type" value="Genomic_DNA"/>
</dbReference>
<dbReference type="PROSITE" id="PS51998">
    <property type="entry name" value="DEK_C"/>
    <property type="match status" value="1"/>
</dbReference>
<dbReference type="GeneID" id="3502240"/>
<protein>
    <recommendedName>
        <fullName evidence="2">DEK-C domain-containing protein</fullName>
    </recommendedName>
</protein>
<proteinExistence type="predicted"/>
<dbReference type="Proteomes" id="UP000001949">
    <property type="component" value="Unassembled WGS sequence"/>
</dbReference>
<dbReference type="SUPFAM" id="SSF109715">
    <property type="entry name" value="DEK C-terminal domain"/>
    <property type="match status" value="1"/>
</dbReference>
<comment type="caution">
    <text evidence="3">The sequence shown here is derived from an EMBL/GenBank/DDBJ whole genome shotgun (WGS) entry which is preliminary data.</text>
</comment>
<dbReference type="InParanoid" id="Q4N4V7"/>
<organism evidence="3 4">
    <name type="scientific">Theileria parva</name>
    <name type="common">East coast fever infection agent</name>
    <dbReference type="NCBI Taxonomy" id="5875"/>
    <lineage>
        <taxon>Eukaryota</taxon>
        <taxon>Sar</taxon>
        <taxon>Alveolata</taxon>
        <taxon>Apicomplexa</taxon>
        <taxon>Aconoidasida</taxon>
        <taxon>Piroplasmida</taxon>
        <taxon>Theileriidae</taxon>
        <taxon>Theileria</taxon>
    </lineage>
</organism>
<gene>
    <name evidence="3" type="ordered locus">TP02_0533</name>
</gene>
<feature type="region of interest" description="Disordered" evidence="1">
    <location>
        <begin position="137"/>
        <end position="172"/>
    </location>
</feature>
<evidence type="ECO:0000256" key="1">
    <source>
        <dbReference type="SAM" id="MobiDB-lite"/>
    </source>
</evidence>
<dbReference type="OMA" id="QLCINCS"/>
<dbReference type="Pfam" id="PF08766">
    <property type="entry name" value="DEK_C"/>
    <property type="match status" value="1"/>
</dbReference>
<dbReference type="KEGG" id="tpv:TP02_0533"/>
<keyword evidence="4" id="KW-1185">Reference proteome</keyword>
<evidence type="ECO:0000313" key="4">
    <source>
        <dbReference type="Proteomes" id="UP000001949"/>
    </source>
</evidence>
<feature type="compositionally biased region" description="Basic and acidic residues" evidence="1">
    <location>
        <begin position="137"/>
        <end position="158"/>
    </location>
</feature>
<dbReference type="RefSeq" id="XP_765099.1">
    <property type="nucleotide sequence ID" value="XM_760006.1"/>
</dbReference>
<evidence type="ECO:0000259" key="2">
    <source>
        <dbReference type="PROSITE" id="PS51998"/>
    </source>
</evidence>
<dbReference type="VEuPathDB" id="PiroplasmaDB:TpMuguga_02g00533"/>
<dbReference type="InterPro" id="IPR014876">
    <property type="entry name" value="DEK_C"/>
</dbReference>
<dbReference type="eggNOG" id="ENOG502S8A7">
    <property type="taxonomic scope" value="Eukaryota"/>
</dbReference>
<evidence type="ECO:0000313" key="3">
    <source>
        <dbReference type="EMBL" id="EAN32816.1"/>
    </source>
</evidence>
<dbReference type="AlphaFoldDB" id="Q4N4V7"/>
<reference evidence="3 4" key="1">
    <citation type="journal article" date="2005" name="Science">
        <title>Genome sequence of Theileria parva, a bovine pathogen that transforms lymphocytes.</title>
        <authorList>
            <person name="Gardner M.J."/>
            <person name="Bishop R."/>
            <person name="Shah T."/>
            <person name="de Villiers E.P."/>
            <person name="Carlton J.M."/>
            <person name="Hall N."/>
            <person name="Ren Q."/>
            <person name="Paulsen I.T."/>
            <person name="Pain A."/>
            <person name="Berriman M."/>
            <person name="Wilson R.J.M."/>
            <person name="Sato S."/>
            <person name="Ralph S.A."/>
            <person name="Mann D.J."/>
            <person name="Xiong Z."/>
            <person name="Shallom S.J."/>
            <person name="Weidman J."/>
            <person name="Jiang L."/>
            <person name="Lynn J."/>
            <person name="Weaver B."/>
            <person name="Shoaibi A."/>
            <person name="Domingo A.R."/>
            <person name="Wasawo D."/>
            <person name="Crabtree J."/>
            <person name="Wortman J.R."/>
            <person name="Haas B."/>
            <person name="Angiuoli S.V."/>
            <person name="Creasy T.H."/>
            <person name="Lu C."/>
            <person name="Suh B."/>
            <person name="Silva J.C."/>
            <person name="Utterback T.R."/>
            <person name="Feldblyum T.V."/>
            <person name="Pertea M."/>
            <person name="Allen J."/>
            <person name="Nierman W.C."/>
            <person name="Taracha E.L.N."/>
            <person name="Salzberg S.L."/>
            <person name="White O.R."/>
            <person name="Fitzhugh H.A."/>
            <person name="Morzaria S."/>
            <person name="Venter J.C."/>
            <person name="Fraser C.M."/>
            <person name="Nene V."/>
        </authorList>
    </citation>
    <scope>NUCLEOTIDE SEQUENCE [LARGE SCALE GENOMIC DNA]</scope>
    <source>
        <strain evidence="3 4">Muguga</strain>
    </source>
</reference>
<name>Q4N4V7_THEPA</name>
<sequence>MQEDSFNNISKHDLHNAIRKIVRSDNLSDLTAGGVRKKLSDYFNTPREYMDTRAQEVSSLINEVLREIAISSDITSNSSNNSTDSVHEDDLLKLNTENTNHNSTMNTVKGDTTLKSDSTLKVDTVKSDVNVKTDTVKSDVKAKSGKVESPVKREREESLQNESSESFEPPRRVSRLQRDMMTKDFFMKNAKSIEIKLQESDPIFAIPRLFSTGSCGWNCNGKIKLKIGDQDVYCQVGFNCTVVGSKNWAD</sequence>